<keyword evidence="1" id="KW-0813">Transport</keyword>
<evidence type="ECO:0000256" key="3">
    <source>
        <dbReference type="ARBA" id="ARBA00022723"/>
    </source>
</evidence>
<keyword evidence="8" id="KW-1185">Reference proteome</keyword>
<evidence type="ECO:0000256" key="1">
    <source>
        <dbReference type="ARBA" id="ARBA00022448"/>
    </source>
</evidence>
<accession>A0A851GEU2</accession>
<keyword evidence="2 6" id="KW-0349">Heme</keyword>
<comment type="caution">
    <text evidence="7">The sequence shown here is derived from an EMBL/GenBank/DDBJ whole genome shotgun (WGS) entry which is preliminary data.</text>
</comment>
<dbReference type="Pfam" id="PF01152">
    <property type="entry name" value="Bac_globin"/>
    <property type="match status" value="1"/>
</dbReference>
<evidence type="ECO:0000256" key="5">
    <source>
        <dbReference type="ARBA" id="ARBA00034496"/>
    </source>
</evidence>
<protein>
    <submittedName>
        <fullName evidence="7">Globin</fullName>
    </submittedName>
</protein>
<dbReference type="GO" id="GO:0019825">
    <property type="term" value="F:oxygen binding"/>
    <property type="evidence" value="ECO:0007669"/>
    <property type="project" value="InterPro"/>
</dbReference>
<dbReference type="Proteomes" id="UP000557872">
    <property type="component" value="Unassembled WGS sequence"/>
</dbReference>
<dbReference type="AlphaFoldDB" id="A0A851GEU2"/>
<keyword evidence="4" id="KW-0408">Iron</keyword>
<dbReference type="PANTHER" id="PTHR47366:SF1">
    <property type="entry name" value="TWO-ON-TWO HEMOGLOBIN-3"/>
    <property type="match status" value="1"/>
</dbReference>
<evidence type="ECO:0000256" key="4">
    <source>
        <dbReference type="ARBA" id="ARBA00023004"/>
    </source>
</evidence>
<comment type="similarity">
    <text evidence="5">Belongs to the truncated hemoglobin family. Group II subfamily.</text>
</comment>
<evidence type="ECO:0000313" key="8">
    <source>
        <dbReference type="Proteomes" id="UP000557872"/>
    </source>
</evidence>
<reference evidence="7 8" key="1">
    <citation type="submission" date="2020-07" db="EMBL/GenBank/DDBJ databases">
        <title>Roseicoccus Jingziensis gen. nov., sp. nov., isolated from coastal seawater.</title>
        <authorList>
            <person name="Feng X."/>
        </authorList>
    </citation>
    <scope>NUCLEOTIDE SEQUENCE [LARGE SCALE GENOMIC DNA]</scope>
    <source>
        <strain evidence="7 8">N1E253</strain>
    </source>
</reference>
<sequence length="123" mass="14407">MDEAVIYTILGEAGFTRMVSAFYDRIKTDDLIGPMYPPDEMEAAEERLLHFLLFRFGNDPRYQAKRGHPRLRMRHAPFPIGEAEAERWLQLMDEAMDEAKVPESIQLELRSFFTMVAHNMKNQ</sequence>
<dbReference type="GO" id="GO:0046872">
    <property type="term" value="F:metal ion binding"/>
    <property type="evidence" value="ECO:0007669"/>
    <property type="project" value="UniProtKB-KW"/>
</dbReference>
<evidence type="ECO:0000313" key="7">
    <source>
        <dbReference type="EMBL" id="NWK55412.1"/>
    </source>
</evidence>
<dbReference type="SUPFAM" id="SSF46458">
    <property type="entry name" value="Globin-like"/>
    <property type="match status" value="1"/>
</dbReference>
<dbReference type="InterPro" id="IPR044203">
    <property type="entry name" value="GlbO/GLB3-like"/>
</dbReference>
<dbReference type="RefSeq" id="WP_178931928.1">
    <property type="nucleotide sequence ID" value="NZ_JACBAZ010000002.1"/>
</dbReference>
<dbReference type="Gene3D" id="1.10.490.10">
    <property type="entry name" value="Globins"/>
    <property type="match status" value="1"/>
</dbReference>
<dbReference type="EMBL" id="JACBAZ010000002">
    <property type="protein sequence ID" value="NWK55412.1"/>
    <property type="molecule type" value="Genomic_DNA"/>
</dbReference>
<evidence type="ECO:0000256" key="2">
    <source>
        <dbReference type="ARBA" id="ARBA00022617"/>
    </source>
</evidence>
<dbReference type="InterPro" id="IPR001486">
    <property type="entry name" value="Hemoglobin_trunc"/>
</dbReference>
<name>A0A851GEU2_9BACT</name>
<dbReference type="PANTHER" id="PTHR47366">
    <property type="entry name" value="TWO-ON-TWO HEMOGLOBIN-3"/>
    <property type="match status" value="1"/>
</dbReference>
<proteinExistence type="inferred from homology"/>
<feature type="binding site" description="distal binding residue" evidence="6">
    <location>
        <position position="118"/>
    </location>
    <ligand>
        <name>heme</name>
        <dbReference type="ChEBI" id="CHEBI:30413"/>
    </ligand>
    <ligandPart>
        <name>Fe</name>
        <dbReference type="ChEBI" id="CHEBI:18248"/>
    </ligandPart>
</feature>
<dbReference type="GO" id="GO:0020037">
    <property type="term" value="F:heme binding"/>
    <property type="evidence" value="ECO:0007669"/>
    <property type="project" value="InterPro"/>
</dbReference>
<evidence type="ECO:0000256" key="6">
    <source>
        <dbReference type="PIRSR" id="PIRSR601486-1"/>
    </source>
</evidence>
<dbReference type="InterPro" id="IPR009050">
    <property type="entry name" value="Globin-like_sf"/>
</dbReference>
<dbReference type="InterPro" id="IPR012292">
    <property type="entry name" value="Globin/Proto"/>
</dbReference>
<gene>
    <name evidence="7" type="ORF">HW115_07300</name>
</gene>
<organism evidence="7 8">
    <name type="scientific">Oceaniferula marina</name>
    <dbReference type="NCBI Taxonomy" id="2748318"/>
    <lineage>
        <taxon>Bacteria</taxon>
        <taxon>Pseudomonadati</taxon>
        <taxon>Verrucomicrobiota</taxon>
        <taxon>Verrucomicrobiia</taxon>
        <taxon>Verrucomicrobiales</taxon>
        <taxon>Verrucomicrobiaceae</taxon>
        <taxon>Oceaniferula</taxon>
    </lineage>
</organism>
<dbReference type="GO" id="GO:0005344">
    <property type="term" value="F:oxygen carrier activity"/>
    <property type="evidence" value="ECO:0007669"/>
    <property type="project" value="InterPro"/>
</dbReference>
<keyword evidence="3" id="KW-0479">Metal-binding</keyword>